<dbReference type="NCBIfam" id="TIGR00681">
    <property type="entry name" value="kdpC"/>
    <property type="match status" value="1"/>
</dbReference>
<comment type="subunit">
    <text evidence="11">The system is composed of three essential subunits: KdpA, KdpB and KdpC.</text>
</comment>
<evidence type="ECO:0000256" key="1">
    <source>
        <dbReference type="ARBA" id="ARBA00022448"/>
    </source>
</evidence>
<dbReference type="Pfam" id="PF02669">
    <property type="entry name" value="KdpC"/>
    <property type="match status" value="1"/>
</dbReference>
<dbReference type="PANTHER" id="PTHR30042:SF2">
    <property type="entry name" value="POTASSIUM-TRANSPORTING ATPASE KDPC SUBUNIT"/>
    <property type="match status" value="1"/>
</dbReference>
<comment type="similarity">
    <text evidence="11">Belongs to the KdpC family.</text>
</comment>
<comment type="function">
    <text evidence="11">Part of the high-affinity ATP-driven potassium transport (or Kdp) system, which catalyzes the hydrolysis of ATP coupled with the electrogenic transport of potassium into the cytoplasm. This subunit acts as a catalytic chaperone that increases the ATP-binding affinity of the ATP-hydrolyzing subunit KdpB by the formation of a transient KdpB/KdpC/ATP ternary complex.</text>
</comment>
<dbReference type="GO" id="GO:0008556">
    <property type="term" value="F:P-type potassium transmembrane transporter activity"/>
    <property type="evidence" value="ECO:0007669"/>
    <property type="project" value="InterPro"/>
</dbReference>
<name>A0A2T5G7W6_HYDSH</name>
<keyword evidence="2 11" id="KW-1003">Cell membrane</keyword>
<dbReference type="NCBIfam" id="NF001454">
    <property type="entry name" value="PRK00315.1"/>
    <property type="match status" value="1"/>
</dbReference>
<dbReference type="HAMAP" id="MF_00276">
    <property type="entry name" value="KdpC"/>
    <property type="match status" value="1"/>
</dbReference>
<evidence type="ECO:0000256" key="2">
    <source>
        <dbReference type="ARBA" id="ARBA00022475"/>
    </source>
</evidence>
<evidence type="ECO:0000313" key="13">
    <source>
        <dbReference type="Proteomes" id="UP000244180"/>
    </source>
</evidence>
<reference evidence="12 13" key="1">
    <citation type="submission" date="2017-08" db="EMBL/GenBank/DDBJ databases">
        <title>Burning lignite coal seam in the remote Altai Mountains harbors a hydrogen-driven thermophilic microbial community.</title>
        <authorList>
            <person name="Kadnikov V.V."/>
            <person name="Mardanov A.V."/>
            <person name="Ivasenko D."/>
            <person name="Beletsky A.V."/>
            <person name="Karnachuk O.V."/>
            <person name="Ravin N.V."/>
        </authorList>
    </citation>
    <scope>NUCLEOTIDE SEQUENCE [LARGE SCALE GENOMIC DNA]</scope>
    <source>
        <strain evidence="12">AL33</strain>
    </source>
</reference>
<dbReference type="AlphaFoldDB" id="A0A2T5G7W6"/>
<keyword evidence="10 11" id="KW-0472">Membrane</keyword>
<keyword evidence="4 11" id="KW-0812">Transmembrane</keyword>
<evidence type="ECO:0000256" key="8">
    <source>
        <dbReference type="ARBA" id="ARBA00022989"/>
    </source>
</evidence>
<evidence type="ECO:0000313" key="12">
    <source>
        <dbReference type="EMBL" id="PTQ52285.1"/>
    </source>
</evidence>
<dbReference type="PIRSF" id="PIRSF001296">
    <property type="entry name" value="K_ATPase_KdpC"/>
    <property type="match status" value="1"/>
</dbReference>
<keyword evidence="6 11" id="KW-0067">ATP-binding</keyword>
<keyword evidence="8 11" id="KW-1133">Transmembrane helix</keyword>
<keyword evidence="7 11" id="KW-0630">Potassium</keyword>
<dbReference type="InterPro" id="IPR003820">
    <property type="entry name" value="KdpC"/>
</dbReference>
<dbReference type="EMBL" id="PEBV01000028">
    <property type="protein sequence ID" value="PTQ52285.1"/>
    <property type="molecule type" value="Genomic_DNA"/>
</dbReference>
<dbReference type="GO" id="GO:0005524">
    <property type="term" value="F:ATP binding"/>
    <property type="evidence" value="ECO:0007669"/>
    <property type="project" value="UniProtKB-UniRule"/>
</dbReference>
<organism evidence="12 13">
    <name type="scientific">Hydrogenibacillus schlegelii</name>
    <name type="common">Bacillus schlegelii</name>
    <dbReference type="NCBI Taxonomy" id="1484"/>
    <lineage>
        <taxon>Bacteria</taxon>
        <taxon>Bacillati</taxon>
        <taxon>Bacillota</taxon>
        <taxon>Bacilli</taxon>
        <taxon>Bacillales</taxon>
        <taxon>Bacillales Family X. Incertae Sedis</taxon>
        <taxon>Hydrogenibacillus</taxon>
    </lineage>
</organism>
<proteinExistence type="inferred from homology"/>
<protein>
    <recommendedName>
        <fullName evidence="11">Potassium-transporting ATPase KdpC subunit</fullName>
    </recommendedName>
    <alternativeName>
        <fullName evidence="11">ATP phosphohydrolase [potassium-transporting] C chain</fullName>
    </alternativeName>
    <alternativeName>
        <fullName evidence="11">Potassium-binding and translocating subunit C</fullName>
    </alternativeName>
    <alternativeName>
        <fullName evidence="11">Potassium-translocating ATPase C chain</fullName>
    </alternativeName>
</protein>
<evidence type="ECO:0000256" key="6">
    <source>
        <dbReference type="ARBA" id="ARBA00022840"/>
    </source>
</evidence>
<dbReference type="Proteomes" id="UP000244180">
    <property type="component" value="Unassembled WGS sequence"/>
</dbReference>
<evidence type="ECO:0000256" key="11">
    <source>
        <dbReference type="HAMAP-Rule" id="MF_00276"/>
    </source>
</evidence>
<evidence type="ECO:0000256" key="5">
    <source>
        <dbReference type="ARBA" id="ARBA00022741"/>
    </source>
</evidence>
<evidence type="ECO:0000256" key="7">
    <source>
        <dbReference type="ARBA" id="ARBA00022958"/>
    </source>
</evidence>
<keyword evidence="1 11" id="KW-0813">Transport</keyword>
<keyword evidence="9 11" id="KW-0406">Ion transport</keyword>
<evidence type="ECO:0000256" key="3">
    <source>
        <dbReference type="ARBA" id="ARBA00022538"/>
    </source>
</evidence>
<keyword evidence="3 11" id="KW-0633">Potassium transport</keyword>
<evidence type="ECO:0000256" key="4">
    <source>
        <dbReference type="ARBA" id="ARBA00022692"/>
    </source>
</evidence>
<dbReference type="PANTHER" id="PTHR30042">
    <property type="entry name" value="POTASSIUM-TRANSPORTING ATPASE C CHAIN"/>
    <property type="match status" value="1"/>
</dbReference>
<evidence type="ECO:0000256" key="10">
    <source>
        <dbReference type="ARBA" id="ARBA00023136"/>
    </source>
</evidence>
<evidence type="ECO:0000256" key="9">
    <source>
        <dbReference type="ARBA" id="ARBA00023065"/>
    </source>
</evidence>
<dbReference type="GO" id="GO:0005886">
    <property type="term" value="C:plasma membrane"/>
    <property type="evidence" value="ECO:0007669"/>
    <property type="project" value="UniProtKB-SubCell"/>
</dbReference>
<comment type="subcellular location">
    <subcellularLocation>
        <location evidence="11">Cell membrane</location>
        <topology evidence="11">Single-pass membrane protein</topology>
    </subcellularLocation>
</comment>
<gene>
    <name evidence="11" type="primary">kdpC</name>
    <name evidence="12" type="ORF">HSCHL_0649</name>
</gene>
<accession>A0A2T5G7W6</accession>
<comment type="caution">
    <text evidence="12">The sequence shown here is derived from an EMBL/GenBank/DDBJ whole genome shotgun (WGS) entry which is preliminary data.</text>
</comment>
<sequence length="206" mass="21752">MAATTGKAAWIERRSAMVRQAFGLSLVLWVITGLVYPAVTTVVARALFPHQAAGSLIVDADGTVRGSSLIAQPYAGDGWFHPRPPAGEAYDPLHSGGTNLAVARPDYQAEVLRRMDAVRKEAGDPALPVPADLVTASGSGLDPDLSLPAARAQVPRISRATGIPEAELLALIDRVALPRELGLFGEPRVNVNVLNEALRALLAGRR</sequence>
<keyword evidence="5 11" id="KW-0547">Nucleotide-binding</keyword>